<dbReference type="CDD" id="cd02037">
    <property type="entry name" value="Mrp_NBP35"/>
    <property type="match status" value="1"/>
</dbReference>
<dbReference type="InterPro" id="IPR044304">
    <property type="entry name" value="NUBPL-like"/>
</dbReference>
<dbReference type="PANTHER" id="PTHR42961">
    <property type="entry name" value="IRON-SULFUR PROTEIN NUBPL"/>
    <property type="match status" value="1"/>
</dbReference>
<comment type="similarity">
    <text evidence="6">Belongs to the Mrp/NBP35 ATP-binding proteins family.</text>
</comment>
<dbReference type="EMBL" id="WVTD01000004">
    <property type="protein sequence ID" value="MYL97618.1"/>
    <property type="molecule type" value="Genomic_DNA"/>
</dbReference>
<accession>A0A7X4GFC5</accession>
<dbReference type="GO" id="GO:0046872">
    <property type="term" value="F:metal ion binding"/>
    <property type="evidence" value="ECO:0007669"/>
    <property type="project" value="UniProtKB-KW"/>
</dbReference>
<reference evidence="7 8" key="1">
    <citation type="submission" date="2019-12" db="EMBL/GenBank/DDBJ databases">
        <authorList>
            <person name="Feng G."/>
            <person name="Zhu H."/>
        </authorList>
    </citation>
    <scope>NUCLEOTIDE SEQUENCE [LARGE SCALE GENOMIC DNA]</scope>
    <source>
        <strain evidence="7 8">FGD1</strain>
    </source>
</reference>
<comment type="caution">
    <text evidence="7">The sequence shown here is derived from an EMBL/GenBank/DDBJ whole genome shotgun (WGS) entry which is preliminary data.</text>
</comment>
<dbReference type="HAMAP" id="MF_02040">
    <property type="entry name" value="Mrp_NBP35"/>
    <property type="match status" value="1"/>
</dbReference>
<evidence type="ECO:0000256" key="1">
    <source>
        <dbReference type="ARBA" id="ARBA00022723"/>
    </source>
</evidence>
<evidence type="ECO:0000313" key="7">
    <source>
        <dbReference type="EMBL" id="MYL97618.1"/>
    </source>
</evidence>
<gene>
    <name evidence="7" type="ORF">GR702_07500</name>
</gene>
<keyword evidence="5 6" id="KW-0411">Iron-sulfur</keyword>
<organism evidence="7 8">
    <name type="scientific">Novosphingobium silvae</name>
    <dbReference type="NCBI Taxonomy" id="2692619"/>
    <lineage>
        <taxon>Bacteria</taxon>
        <taxon>Pseudomonadati</taxon>
        <taxon>Pseudomonadota</taxon>
        <taxon>Alphaproteobacteria</taxon>
        <taxon>Sphingomonadales</taxon>
        <taxon>Sphingomonadaceae</taxon>
        <taxon>Novosphingobium</taxon>
    </lineage>
</organism>
<protein>
    <recommendedName>
        <fullName evidence="6">Iron-sulfur cluster carrier protein</fullName>
    </recommendedName>
</protein>
<keyword evidence="2 6" id="KW-0547">Nucleotide-binding</keyword>
<dbReference type="GO" id="GO:0051539">
    <property type="term" value="F:4 iron, 4 sulfur cluster binding"/>
    <property type="evidence" value="ECO:0007669"/>
    <property type="project" value="TreeGrafter"/>
</dbReference>
<dbReference type="Proteomes" id="UP000465810">
    <property type="component" value="Unassembled WGS sequence"/>
</dbReference>
<dbReference type="SUPFAM" id="SSF52540">
    <property type="entry name" value="P-loop containing nucleoside triphosphate hydrolases"/>
    <property type="match status" value="1"/>
</dbReference>
<dbReference type="FunFam" id="3.40.50.300:FF:001119">
    <property type="entry name" value="Iron-sulfur cluster carrier protein"/>
    <property type="match status" value="1"/>
</dbReference>
<name>A0A7X4GFC5_9SPHN</name>
<dbReference type="InterPro" id="IPR019591">
    <property type="entry name" value="Mrp/NBP35_ATP-bd"/>
</dbReference>
<keyword evidence="3 6" id="KW-0067">ATP-binding</keyword>
<dbReference type="GO" id="GO:0140663">
    <property type="term" value="F:ATP-dependent FeS chaperone activity"/>
    <property type="evidence" value="ECO:0007669"/>
    <property type="project" value="InterPro"/>
</dbReference>
<feature type="binding site" evidence="6">
    <location>
        <begin position="113"/>
        <end position="120"/>
    </location>
    <ligand>
        <name>ATP</name>
        <dbReference type="ChEBI" id="CHEBI:30616"/>
    </ligand>
</feature>
<dbReference type="PANTHER" id="PTHR42961:SF2">
    <property type="entry name" value="IRON-SULFUR PROTEIN NUBPL"/>
    <property type="match status" value="1"/>
</dbReference>
<dbReference type="InterPro" id="IPR027417">
    <property type="entry name" value="P-loop_NTPase"/>
</dbReference>
<keyword evidence="1 6" id="KW-0479">Metal-binding</keyword>
<keyword evidence="6" id="KW-0378">Hydrolase</keyword>
<comment type="subunit">
    <text evidence="6">Homodimer.</text>
</comment>
<dbReference type="GO" id="GO:0016887">
    <property type="term" value="F:ATP hydrolysis activity"/>
    <property type="evidence" value="ECO:0007669"/>
    <property type="project" value="UniProtKB-UniRule"/>
</dbReference>
<keyword evidence="4 6" id="KW-0408">Iron</keyword>
<evidence type="ECO:0000313" key="8">
    <source>
        <dbReference type="Proteomes" id="UP000465810"/>
    </source>
</evidence>
<dbReference type="InterPro" id="IPR033756">
    <property type="entry name" value="YlxH/NBP35"/>
</dbReference>
<proteinExistence type="inferred from homology"/>
<dbReference type="GO" id="GO:0005524">
    <property type="term" value="F:ATP binding"/>
    <property type="evidence" value="ECO:0007669"/>
    <property type="project" value="UniProtKB-UniRule"/>
</dbReference>
<keyword evidence="8" id="KW-1185">Reference proteome</keyword>
<sequence length="352" mass="36248">MASVCFCFWRPRVSSGAGSGEELKALLPGEAAARLQSLRVVDGRAVLVIDAEGLDAPARYRLESDVVAALGGAAGVDEVRVAMMADKAAPVPAPSAPASPGSRPPRILAVGSGKGGVGKSTLSVNLAVALARAGCKVGLVDADIYGPSQARLLGTEDRRAVAHEGRLVPVQSEWGVPVLSMAHLSKPGQAIAWRGPKIAGALVQLVEAHWDGAELLVIDLPPGTGDVQLTMLQRFKPAGAVIVSTPQDLALMDAARAVDMFEKGGVPIVGVVENMAGYACPHCGEVSDPFGAGGAEAAAREMEVPFLGRIPLDIAIRREGDAGTPTAAGNGPQAEAFADLARRVRDWLDRTG</sequence>
<dbReference type="Pfam" id="PF10609">
    <property type="entry name" value="ParA"/>
    <property type="match status" value="1"/>
</dbReference>
<evidence type="ECO:0000256" key="2">
    <source>
        <dbReference type="ARBA" id="ARBA00022741"/>
    </source>
</evidence>
<evidence type="ECO:0000256" key="3">
    <source>
        <dbReference type="ARBA" id="ARBA00022840"/>
    </source>
</evidence>
<comment type="function">
    <text evidence="6">Binds and transfers iron-sulfur (Fe-S) clusters to target apoproteins. Can hydrolyze ATP.</text>
</comment>
<evidence type="ECO:0000256" key="4">
    <source>
        <dbReference type="ARBA" id="ARBA00023004"/>
    </source>
</evidence>
<dbReference type="AlphaFoldDB" id="A0A7X4GFC5"/>
<dbReference type="GO" id="GO:0016226">
    <property type="term" value="P:iron-sulfur cluster assembly"/>
    <property type="evidence" value="ECO:0007669"/>
    <property type="project" value="InterPro"/>
</dbReference>
<evidence type="ECO:0000256" key="5">
    <source>
        <dbReference type="ARBA" id="ARBA00023014"/>
    </source>
</evidence>
<dbReference type="Gene3D" id="3.40.50.300">
    <property type="entry name" value="P-loop containing nucleotide triphosphate hydrolases"/>
    <property type="match status" value="1"/>
</dbReference>
<evidence type="ECO:0000256" key="6">
    <source>
        <dbReference type="HAMAP-Rule" id="MF_02040"/>
    </source>
</evidence>